<gene>
    <name evidence="1" type="ORF">LARSCL_LOCUS18645</name>
</gene>
<organism evidence="1 2">
    <name type="scientific">Larinioides sclopetarius</name>
    <dbReference type="NCBI Taxonomy" id="280406"/>
    <lineage>
        <taxon>Eukaryota</taxon>
        <taxon>Metazoa</taxon>
        <taxon>Ecdysozoa</taxon>
        <taxon>Arthropoda</taxon>
        <taxon>Chelicerata</taxon>
        <taxon>Arachnida</taxon>
        <taxon>Araneae</taxon>
        <taxon>Araneomorphae</taxon>
        <taxon>Entelegynae</taxon>
        <taxon>Araneoidea</taxon>
        <taxon>Araneidae</taxon>
        <taxon>Larinioides</taxon>
    </lineage>
</organism>
<keyword evidence="2" id="KW-1185">Reference proteome</keyword>
<name>A0AAV2BEG3_9ARAC</name>
<dbReference type="Proteomes" id="UP001497382">
    <property type="component" value="Unassembled WGS sequence"/>
</dbReference>
<protein>
    <submittedName>
        <fullName evidence="1">Uncharacterized protein</fullName>
    </submittedName>
</protein>
<dbReference type="AlphaFoldDB" id="A0AAV2BEG3"/>
<accession>A0AAV2BEG3</accession>
<evidence type="ECO:0000313" key="2">
    <source>
        <dbReference type="Proteomes" id="UP001497382"/>
    </source>
</evidence>
<comment type="caution">
    <text evidence="1">The sequence shown here is derived from an EMBL/GenBank/DDBJ whole genome shotgun (WGS) entry which is preliminary data.</text>
</comment>
<dbReference type="EMBL" id="CAXIEN010000342">
    <property type="protein sequence ID" value="CAL1294332.1"/>
    <property type="molecule type" value="Genomic_DNA"/>
</dbReference>
<proteinExistence type="predicted"/>
<sequence length="258" mass="29775">MSRLLLFRPHLKTAPRSWVPAPQNSNRWHLNPVNVPVQKKKQCRTVLRSSRGWGIVDIWGPKGERWGPPREFALFLWAPSRCQMRRVATTFPPFFFREERVEYVQKTRLPRFFFFLVEKWKNPVQTTLKCVMEAFRITFISFVVSVSRLSSCVYPRPTEAPTTLNAPNEMTATRHATLRQRKRPPDVTSSSLISLVVAVPAPATQRSPRAEPLERRHPMGARLLPSFKKLRHEKLGVGSEWLGRLGAGYPRSRALVLL</sequence>
<evidence type="ECO:0000313" key="1">
    <source>
        <dbReference type="EMBL" id="CAL1294332.1"/>
    </source>
</evidence>
<reference evidence="1 2" key="1">
    <citation type="submission" date="2024-04" db="EMBL/GenBank/DDBJ databases">
        <authorList>
            <person name="Rising A."/>
            <person name="Reimegard J."/>
            <person name="Sonavane S."/>
            <person name="Akerstrom W."/>
            <person name="Nylinder S."/>
            <person name="Hedman E."/>
            <person name="Kallberg Y."/>
        </authorList>
    </citation>
    <scope>NUCLEOTIDE SEQUENCE [LARGE SCALE GENOMIC DNA]</scope>
</reference>